<dbReference type="AlphaFoldDB" id="A0A1Z8BFM6"/>
<sequence>MIYGNTKKDPPLNNRKDLDFLISDKEREKRELIDTIEKMFNLSSTVSKCIEIFVWMMWQENFILLWKVNENA</sequence>
<gene>
    <name evidence="1" type="ORF">A9Q93_01105</name>
</gene>
<proteinExistence type="predicted"/>
<evidence type="ECO:0000313" key="2">
    <source>
        <dbReference type="Proteomes" id="UP000196102"/>
    </source>
</evidence>
<organism evidence="1 2">
    <name type="scientific">Nonlabens dokdonensis</name>
    <dbReference type="NCBI Taxonomy" id="328515"/>
    <lineage>
        <taxon>Bacteria</taxon>
        <taxon>Pseudomonadati</taxon>
        <taxon>Bacteroidota</taxon>
        <taxon>Flavobacteriia</taxon>
        <taxon>Flavobacteriales</taxon>
        <taxon>Flavobacteriaceae</taxon>
        <taxon>Nonlabens</taxon>
    </lineage>
</organism>
<comment type="caution">
    <text evidence="1">The sequence shown here is derived from an EMBL/GenBank/DDBJ whole genome shotgun (WGS) entry which is preliminary data.</text>
</comment>
<protein>
    <submittedName>
        <fullName evidence="1">Uncharacterized protein</fullName>
    </submittedName>
</protein>
<evidence type="ECO:0000313" key="1">
    <source>
        <dbReference type="EMBL" id="OUS21370.1"/>
    </source>
</evidence>
<dbReference type="Proteomes" id="UP000196102">
    <property type="component" value="Unassembled WGS sequence"/>
</dbReference>
<name>A0A1Z8BFM6_9FLAO</name>
<reference evidence="2" key="1">
    <citation type="journal article" date="2017" name="Proc. Natl. Acad. Sci. U.S.A.">
        <title>Simulation of Deepwater Horizon oil plume reveals substrate specialization within a complex community of hydrocarbon-degraders.</title>
        <authorList>
            <person name="Hu P."/>
            <person name="Dubinsky E.A."/>
            <person name="Probst A.J."/>
            <person name="Wang J."/>
            <person name="Sieber C.M.K."/>
            <person name="Tom L.M."/>
            <person name="Gardinali P."/>
            <person name="Banfield J.F."/>
            <person name="Atlas R.M."/>
            <person name="Andersen G.L."/>
        </authorList>
    </citation>
    <scope>NUCLEOTIDE SEQUENCE [LARGE SCALE GENOMIC DNA]</scope>
</reference>
<accession>A0A1Z8BFM6</accession>
<dbReference type="EMBL" id="MAAX01000019">
    <property type="protein sequence ID" value="OUS21370.1"/>
    <property type="molecule type" value="Genomic_DNA"/>
</dbReference>